<dbReference type="InterPro" id="IPR039424">
    <property type="entry name" value="SBP_5"/>
</dbReference>
<comment type="similarity">
    <text evidence="1">Belongs to the bacterial solute-binding protein 5 family.</text>
</comment>
<protein>
    <submittedName>
        <fullName evidence="6">ABC transporter substrate-binding protein</fullName>
    </submittedName>
</protein>
<feature type="region of interest" description="Disordered" evidence="4">
    <location>
        <begin position="1"/>
        <end position="34"/>
    </location>
</feature>
<dbReference type="EMBL" id="JBHUDH010000086">
    <property type="protein sequence ID" value="MFD1526318.1"/>
    <property type="molecule type" value="Genomic_DNA"/>
</dbReference>
<dbReference type="PANTHER" id="PTHR30290">
    <property type="entry name" value="PERIPLASMIC BINDING COMPONENT OF ABC TRANSPORTER"/>
    <property type="match status" value="1"/>
</dbReference>
<name>A0ABD6B609_9EURY</name>
<feature type="domain" description="Solute-binding protein family 5" evidence="5">
    <location>
        <begin position="91"/>
        <end position="457"/>
    </location>
</feature>
<dbReference type="Proteomes" id="UP001597111">
    <property type="component" value="Unassembled WGS sequence"/>
</dbReference>
<dbReference type="GO" id="GO:0042597">
    <property type="term" value="C:periplasmic space"/>
    <property type="evidence" value="ECO:0007669"/>
    <property type="project" value="UniProtKB-ARBA"/>
</dbReference>
<organism evidence="6 7">
    <name type="scientific">Halolamina salina</name>
    <dbReference type="NCBI Taxonomy" id="1220023"/>
    <lineage>
        <taxon>Archaea</taxon>
        <taxon>Methanobacteriati</taxon>
        <taxon>Methanobacteriota</taxon>
        <taxon>Stenosarchaea group</taxon>
        <taxon>Halobacteria</taxon>
        <taxon>Halobacteriales</taxon>
        <taxon>Haloferacaceae</taxon>
    </lineage>
</organism>
<keyword evidence="3" id="KW-0732">Signal</keyword>
<dbReference type="Pfam" id="PF00496">
    <property type="entry name" value="SBP_bac_5"/>
    <property type="match status" value="1"/>
</dbReference>
<dbReference type="SUPFAM" id="SSF53850">
    <property type="entry name" value="Periplasmic binding protein-like II"/>
    <property type="match status" value="1"/>
</dbReference>
<evidence type="ECO:0000256" key="3">
    <source>
        <dbReference type="ARBA" id="ARBA00022729"/>
    </source>
</evidence>
<gene>
    <name evidence="6" type="ORF">ACFR9S_08390</name>
</gene>
<reference evidence="6 7" key="1">
    <citation type="journal article" date="2019" name="Int. J. Syst. Evol. Microbiol.">
        <title>The Global Catalogue of Microorganisms (GCM) 10K type strain sequencing project: providing services to taxonomists for standard genome sequencing and annotation.</title>
        <authorList>
            <consortium name="The Broad Institute Genomics Platform"/>
            <consortium name="The Broad Institute Genome Sequencing Center for Infectious Disease"/>
            <person name="Wu L."/>
            <person name="Ma J."/>
        </authorList>
    </citation>
    <scope>NUCLEOTIDE SEQUENCE [LARGE SCALE GENOMIC DNA]</scope>
    <source>
        <strain evidence="6 7">CGMCC 1.12285</strain>
    </source>
</reference>
<evidence type="ECO:0000313" key="7">
    <source>
        <dbReference type="Proteomes" id="UP001597111"/>
    </source>
</evidence>
<dbReference type="InterPro" id="IPR030678">
    <property type="entry name" value="Peptide/Ni-bd"/>
</dbReference>
<comment type="caution">
    <text evidence="6">The sequence shown here is derived from an EMBL/GenBank/DDBJ whole genome shotgun (WGS) entry which is preliminary data.</text>
</comment>
<accession>A0ABD6B609</accession>
<dbReference type="PIRSF" id="PIRSF002741">
    <property type="entry name" value="MppA"/>
    <property type="match status" value="1"/>
</dbReference>
<dbReference type="RefSeq" id="WP_379818417.1">
    <property type="nucleotide sequence ID" value="NZ_JBHUDH010000086.1"/>
</dbReference>
<proteinExistence type="inferred from homology"/>
<dbReference type="CDD" id="cd00995">
    <property type="entry name" value="PBP2_NikA_DppA_OppA_like"/>
    <property type="match status" value="1"/>
</dbReference>
<feature type="compositionally biased region" description="Polar residues" evidence="4">
    <location>
        <begin position="8"/>
        <end position="19"/>
    </location>
</feature>
<dbReference type="AlphaFoldDB" id="A0ABD6B609"/>
<dbReference type="InterPro" id="IPR000914">
    <property type="entry name" value="SBP_5_dom"/>
</dbReference>
<evidence type="ECO:0000256" key="1">
    <source>
        <dbReference type="ARBA" id="ARBA00005695"/>
    </source>
</evidence>
<keyword evidence="7" id="KW-1185">Reference proteome</keyword>
<feature type="non-terminal residue" evidence="6">
    <location>
        <position position="1"/>
    </location>
</feature>
<sequence>GCTGGDGTESSDTPTTTAGNAFGTEEPTATDGELPEVRGTYRTVTAGRVNTLNPLYNRAGGAGTIIGYALDGGYTYRPGNERFDQLYELSSDRGEVWTASVRDGLEFSEPYGQVTAEDFVYQVRQLHQSDWAATAAASSWPDSVTVEQTGELEFQIELETPNLLYPETQDPFLYPVPKALLEPYVAEKDEQGLQQDQELLTLAFTGNLGAYTLEEWNRGSSRVFSRNDSYYLRDVEDAPRAFEKAPYFERLVSEVVPEQSSRVGALEAGETDSAGVPPNQVSRLNDLDNVDVEVVPQPYNDVLTYNMRDNGWNAGPGNLFRKTAFRQGLACAIDKQRMVKGIQRGYANVEHTWQPRWSRWYPDEEEITKYGVGELYGPEPTRERIREAIADTDYEYGDEYLLNPNGSRCQIDLYYSAGSKLERSKAQFIASEIEANAGIVVEPEGIDTTTFNTGYWQQEVPDNPDDYEWSNGSFNAGPREVTSANAWDMEIVWGLNTYPLNPTTASIFFVKDDSYNPYGYYPDWDAKGLFEEARAAGSEAELQETLTEIFRHITEDQPMGMLSFPSDTIGYASDIEGPSRTYFNGWDFPTWHRTE</sequence>
<dbReference type="PANTHER" id="PTHR30290:SF9">
    <property type="entry name" value="OLIGOPEPTIDE-BINDING PROTEIN APPA"/>
    <property type="match status" value="1"/>
</dbReference>
<evidence type="ECO:0000259" key="5">
    <source>
        <dbReference type="Pfam" id="PF00496"/>
    </source>
</evidence>
<evidence type="ECO:0000313" key="6">
    <source>
        <dbReference type="EMBL" id="MFD1526318.1"/>
    </source>
</evidence>
<dbReference type="Gene3D" id="3.40.190.10">
    <property type="entry name" value="Periplasmic binding protein-like II"/>
    <property type="match status" value="1"/>
</dbReference>
<dbReference type="Gene3D" id="3.10.105.10">
    <property type="entry name" value="Dipeptide-binding Protein, Domain 3"/>
    <property type="match status" value="1"/>
</dbReference>
<evidence type="ECO:0000256" key="2">
    <source>
        <dbReference type="ARBA" id="ARBA00022448"/>
    </source>
</evidence>
<keyword evidence="2" id="KW-0813">Transport</keyword>
<evidence type="ECO:0000256" key="4">
    <source>
        <dbReference type="SAM" id="MobiDB-lite"/>
    </source>
</evidence>